<gene>
    <name evidence="1" type="ORF">SAMN04487943_11553</name>
</gene>
<dbReference type="STRING" id="334253.SAMN04487943_11553"/>
<keyword evidence="2" id="KW-1185">Reference proteome</keyword>
<organism evidence="1 2">
    <name type="scientific">Gracilibacillus orientalis</name>
    <dbReference type="NCBI Taxonomy" id="334253"/>
    <lineage>
        <taxon>Bacteria</taxon>
        <taxon>Bacillati</taxon>
        <taxon>Bacillota</taxon>
        <taxon>Bacilli</taxon>
        <taxon>Bacillales</taxon>
        <taxon>Bacillaceae</taxon>
        <taxon>Gracilibacillus</taxon>
    </lineage>
</organism>
<protein>
    <submittedName>
        <fullName evidence="1">Uncharacterized protein</fullName>
    </submittedName>
</protein>
<accession>A0A1I4QBC6</accession>
<dbReference type="AlphaFoldDB" id="A0A1I4QBC6"/>
<evidence type="ECO:0000313" key="2">
    <source>
        <dbReference type="Proteomes" id="UP000198565"/>
    </source>
</evidence>
<sequence length="99" mass="11647">MGTDKKISIVVGKNKEILEEKLSPLTTLKIYEYSHHFISDKIGNVHLKIDTRANFKLFALKEKNVQIYHISERFFSVRSFYLEQDRSHLGEKDGILIFF</sequence>
<name>A0A1I4QBC6_9BACI</name>
<dbReference type="EMBL" id="FOTR01000015">
    <property type="protein sequence ID" value="SFM36995.1"/>
    <property type="molecule type" value="Genomic_DNA"/>
</dbReference>
<evidence type="ECO:0000313" key="1">
    <source>
        <dbReference type="EMBL" id="SFM36995.1"/>
    </source>
</evidence>
<proteinExistence type="predicted"/>
<dbReference type="Proteomes" id="UP000198565">
    <property type="component" value="Unassembled WGS sequence"/>
</dbReference>
<reference evidence="2" key="1">
    <citation type="submission" date="2016-10" db="EMBL/GenBank/DDBJ databases">
        <authorList>
            <person name="Varghese N."/>
            <person name="Submissions S."/>
        </authorList>
    </citation>
    <scope>NUCLEOTIDE SEQUENCE [LARGE SCALE GENOMIC DNA]</scope>
    <source>
        <strain evidence="2">CGMCC 1.4250</strain>
    </source>
</reference>